<name>A0ABM1TIN4_LIMPO</name>
<dbReference type="SUPFAM" id="SSF48726">
    <property type="entry name" value="Immunoglobulin"/>
    <property type="match status" value="1"/>
</dbReference>
<feature type="signal peptide" evidence="1">
    <location>
        <begin position="1"/>
        <end position="24"/>
    </location>
</feature>
<feature type="domain" description="Ig-like" evidence="2">
    <location>
        <begin position="32"/>
        <end position="73"/>
    </location>
</feature>
<dbReference type="InterPro" id="IPR007110">
    <property type="entry name" value="Ig-like_dom"/>
</dbReference>
<evidence type="ECO:0000256" key="1">
    <source>
        <dbReference type="SAM" id="SignalP"/>
    </source>
</evidence>
<proteinExistence type="predicted"/>
<reference evidence="4" key="1">
    <citation type="submission" date="2025-08" db="UniProtKB">
        <authorList>
            <consortium name="RefSeq"/>
        </authorList>
    </citation>
    <scope>IDENTIFICATION</scope>
    <source>
        <tissue evidence="4">Muscle</tissue>
    </source>
</reference>
<gene>
    <name evidence="4" type="primary">LOC111088869</name>
</gene>
<dbReference type="InterPro" id="IPR013783">
    <property type="entry name" value="Ig-like_fold"/>
</dbReference>
<dbReference type="Proteomes" id="UP000694941">
    <property type="component" value="Unplaced"/>
</dbReference>
<protein>
    <submittedName>
        <fullName evidence="4">Roundabout homolog 2-like</fullName>
    </submittedName>
</protein>
<dbReference type="PROSITE" id="PS50835">
    <property type="entry name" value="IG_LIKE"/>
    <property type="match status" value="1"/>
</dbReference>
<accession>A0ABM1TIN4</accession>
<feature type="chain" id="PRO_5046096565" evidence="1">
    <location>
        <begin position="25"/>
        <end position="130"/>
    </location>
</feature>
<dbReference type="RefSeq" id="XP_022255740.1">
    <property type="nucleotide sequence ID" value="XM_022400032.1"/>
</dbReference>
<evidence type="ECO:0000313" key="4">
    <source>
        <dbReference type="RefSeq" id="XP_022255740.1"/>
    </source>
</evidence>
<dbReference type="Gene3D" id="2.60.40.10">
    <property type="entry name" value="Immunoglobulins"/>
    <property type="match status" value="1"/>
</dbReference>
<dbReference type="GeneID" id="111088869"/>
<evidence type="ECO:0000259" key="2">
    <source>
        <dbReference type="PROSITE" id="PS50835"/>
    </source>
</evidence>
<keyword evidence="3" id="KW-1185">Reference proteome</keyword>
<organism evidence="3 4">
    <name type="scientific">Limulus polyphemus</name>
    <name type="common">Atlantic horseshoe crab</name>
    <dbReference type="NCBI Taxonomy" id="6850"/>
    <lineage>
        <taxon>Eukaryota</taxon>
        <taxon>Metazoa</taxon>
        <taxon>Ecdysozoa</taxon>
        <taxon>Arthropoda</taxon>
        <taxon>Chelicerata</taxon>
        <taxon>Merostomata</taxon>
        <taxon>Xiphosura</taxon>
        <taxon>Limulidae</taxon>
        <taxon>Limulus</taxon>
    </lineage>
</organism>
<evidence type="ECO:0000313" key="3">
    <source>
        <dbReference type="Proteomes" id="UP000694941"/>
    </source>
</evidence>
<dbReference type="InterPro" id="IPR036179">
    <property type="entry name" value="Ig-like_dom_sf"/>
</dbReference>
<keyword evidence="1" id="KW-0732">Signal</keyword>
<dbReference type="Pfam" id="PF13927">
    <property type="entry name" value="Ig_3"/>
    <property type="match status" value="1"/>
</dbReference>
<sequence length="130" mass="14625">MCSTVFMVIPMVWGLLLLPRITLASTSQSRAPRITEHPRDLLVKKQQPAKLNCKADGEPTPVIEWYHNGKLVEGTSNRIVLPNGGSLFFFMSYTGRGTRTQGLTGASREITWVKQEVITRRSRLQPLTDE</sequence>